<evidence type="ECO:0000313" key="2">
    <source>
        <dbReference type="EMBL" id="KIX07504.1"/>
    </source>
</evidence>
<dbReference type="Proteomes" id="UP000053617">
    <property type="component" value="Unassembled WGS sequence"/>
</dbReference>
<dbReference type="GO" id="GO:0016491">
    <property type="term" value="F:oxidoreductase activity"/>
    <property type="evidence" value="ECO:0007669"/>
    <property type="project" value="InterPro"/>
</dbReference>
<dbReference type="VEuPathDB" id="FungiDB:Z518_02157"/>
<dbReference type="Gene3D" id="3.90.180.10">
    <property type="entry name" value="Medium-chain alcohol dehydrogenases, catalytic domain"/>
    <property type="match status" value="1"/>
</dbReference>
<dbReference type="SUPFAM" id="SSF51735">
    <property type="entry name" value="NAD(P)-binding Rossmann-fold domains"/>
    <property type="match status" value="1"/>
</dbReference>
<protein>
    <recommendedName>
        <fullName evidence="1">Enoyl reductase (ER) domain-containing protein</fullName>
    </recommendedName>
</protein>
<dbReference type="InterPro" id="IPR013154">
    <property type="entry name" value="ADH-like_N"/>
</dbReference>
<sequence length="352" mass="38102">MKAIQVTKYVSGPQDLLVTTLPTPTPHPTKYLIRIRACATNFFDLLQIQGKYQHQPPLPWIAGLEFAGEVIATPISDGTGSMKTKHLFKVGDRVFGAVQGAYSTHILAPEESLFPVPQGWSYADVCGLYVTSPTAYGALVTRAKTQPGEWVLVHAGAGGVGLTAVQIAKALGAVVIATAGTEHKRQVCLNYGADYVVDYRDKNWPQKVIGLCEQHRTGNGKQGVDVVYDPVGMIDPSIKCIAWNGRLLVIGFAGGNIEKVALNRVLLKNISIVGLHWGMYATKEKETVHVVWKGIFDLINSGKLKGITFTDKQYKGLESVPTALIALGARDTWGKVVVELGDHEGEEGQSKL</sequence>
<dbReference type="Pfam" id="PF08240">
    <property type="entry name" value="ADH_N"/>
    <property type="match status" value="1"/>
</dbReference>
<dbReference type="PANTHER" id="PTHR43677:SF4">
    <property type="entry name" value="QUINONE OXIDOREDUCTASE-LIKE PROTEIN 2"/>
    <property type="match status" value="1"/>
</dbReference>
<dbReference type="STRING" id="1442369.A0A0D2INZ2"/>
<dbReference type="InterPro" id="IPR011032">
    <property type="entry name" value="GroES-like_sf"/>
</dbReference>
<dbReference type="SMART" id="SM00829">
    <property type="entry name" value="PKS_ER"/>
    <property type="match status" value="1"/>
</dbReference>
<dbReference type="RefSeq" id="XP_013274640.1">
    <property type="nucleotide sequence ID" value="XM_013419186.1"/>
</dbReference>
<name>A0A0D2INZ2_9EURO</name>
<dbReference type="CDD" id="cd08241">
    <property type="entry name" value="QOR1"/>
    <property type="match status" value="1"/>
</dbReference>
<evidence type="ECO:0000313" key="3">
    <source>
        <dbReference type="Proteomes" id="UP000053617"/>
    </source>
</evidence>
<dbReference type="PROSITE" id="PS01162">
    <property type="entry name" value="QOR_ZETA_CRYSTAL"/>
    <property type="match status" value="1"/>
</dbReference>
<dbReference type="Pfam" id="PF00107">
    <property type="entry name" value="ADH_zinc_N"/>
    <property type="match status" value="1"/>
</dbReference>
<dbReference type="GO" id="GO:0005739">
    <property type="term" value="C:mitochondrion"/>
    <property type="evidence" value="ECO:0007669"/>
    <property type="project" value="TreeGrafter"/>
</dbReference>
<dbReference type="Gene3D" id="3.40.50.720">
    <property type="entry name" value="NAD(P)-binding Rossmann-like Domain"/>
    <property type="match status" value="1"/>
</dbReference>
<dbReference type="SUPFAM" id="SSF50129">
    <property type="entry name" value="GroES-like"/>
    <property type="match status" value="1"/>
</dbReference>
<dbReference type="HOGENOM" id="CLU_026673_3_1_1"/>
<dbReference type="InterPro" id="IPR051397">
    <property type="entry name" value="Zn-ADH-like_protein"/>
</dbReference>
<dbReference type="GO" id="GO:0008270">
    <property type="term" value="F:zinc ion binding"/>
    <property type="evidence" value="ECO:0007669"/>
    <property type="project" value="InterPro"/>
</dbReference>
<dbReference type="AlphaFoldDB" id="A0A0D2INZ2"/>
<accession>A0A0D2INZ2</accession>
<proteinExistence type="predicted"/>
<dbReference type="InterPro" id="IPR020843">
    <property type="entry name" value="ER"/>
</dbReference>
<dbReference type="GeneID" id="25290228"/>
<dbReference type="InterPro" id="IPR002364">
    <property type="entry name" value="Quin_OxRdtase/zeta-crystal_CS"/>
</dbReference>
<evidence type="ECO:0000259" key="1">
    <source>
        <dbReference type="SMART" id="SM00829"/>
    </source>
</evidence>
<dbReference type="InterPro" id="IPR036291">
    <property type="entry name" value="NAD(P)-bd_dom_sf"/>
</dbReference>
<dbReference type="OrthoDB" id="10257049at2759"/>
<dbReference type="InterPro" id="IPR013149">
    <property type="entry name" value="ADH-like_C"/>
</dbReference>
<dbReference type="EMBL" id="KN847476">
    <property type="protein sequence ID" value="KIX07504.1"/>
    <property type="molecule type" value="Genomic_DNA"/>
</dbReference>
<dbReference type="PANTHER" id="PTHR43677">
    <property type="entry name" value="SHORT-CHAIN DEHYDROGENASE/REDUCTASE"/>
    <property type="match status" value="1"/>
</dbReference>
<keyword evidence="3" id="KW-1185">Reference proteome</keyword>
<reference evidence="2 3" key="1">
    <citation type="submission" date="2015-01" db="EMBL/GenBank/DDBJ databases">
        <title>The Genome Sequence of Rhinocladiella mackenzie CBS 650.93.</title>
        <authorList>
            <consortium name="The Broad Institute Genomics Platform"/>
            <person name="Cuomo C."/>
            <person name="de Hoog S."/>
            <person name="Gorbushina A."/>
            <person name="Stielow B."/>
            <person name="Teixiera M."/>
            <person name="Abouelleil A."/>
            <person name="Chapman S.B."/>
            <person name="Priest M."/>
            <person name="Young S.K."/>
            <person name="Wortman J."/>
            <person name="Nusbaum C."/>
            <person name="Birren B."/>
        </authorList>
    </citation>
    <scope>NUCLEOTIDE SEQUENCE [LARGE SCALE GENOMIC DNA]</scope>
    <source>
        <strain evidence="2 3">CBS 650.93</strain>
    </source>
</reference>
<gene>
    <name evidence="2" type="ORF">Z518_02157</name>
</gene>
<organism evidence="2 3">
    <name type="scientific">Rhinocladiella mackenziei CBS 650.93</name>
    <dbReference type="NCBI Taxonomy" id="1442369"/>
    <lineage>
        <taxon>Eukaryota</taxon>
        <taxon>Fungi</taxon>
        <taxon>Dikarya</taxon>
        <taxon>Ascomycota</taxon>
        <taxon>Pezizomycotina</taxon>
        <taxon>Eurotiomycetes</taxon>
        <taxon>Chaetothyriomycetidae</taxon>
        <taxon>Chaetothyriales</taxon>
        <taxon>Herpotrichiellaceae</taxon>
        <taxon>Rhinocladiella</taxon>
    </lineage>
</organism>
<feature type="domain" description="Enoyl reductase (ER)" evidence="1">
    <location>
        <begin position="11"/>
        <end position="338"/>
    </location>
</feature>